<dbReference type="InterPro" id="IPR044927">
    <property type="entry name" value="Endonuclea_NS_2"/>
</dbReference>
<comment type="caution">
    <text evidence="2">The sequence shown here is derived from an EMBL/GenBank/DDBJ whole genome shotgun (WGS) entry which is preliminary data.</text>
</comment>
<accession>A0A162LU72</accession>
<organism evidence="2 3">
    <name type="scientific">Paenibacillus glacialis</name>
    <dbReference type="NCBI Taxonomy" id="494026"/>
    <lineage>
        <taxon>Bacteria</taxon>
        <taxon>Bacillati</taxon>
        <taxon>Bacillota</taxon>
        <taxon>Bacilli</taxon>
        <taxon>Bacillales</taxon>
        <taxon>Paenibacillaceae</taxon>
        <taxon>Paenibacillus</taxon>
    </lineage>
</organism>
<proteinExistence type="predicted"/>
<feature type="domain" description="Type VII secretion system protein EssD-like" evidence="1">
    <location>
        <begin position="31"/>
        <end position="149"/>
    </location>
</feature>
<evidence type="ECO:0000259" key="1">
    <source>
        <dbReference type="Pfam" id="PF13930"/>
    </source>
</evidence>
<sequence length="165" mass="17404">MKGTCDGRVTDGTGNLGIEKINKNSPRQVVFGELDDLRRPTGVTATIIPDMIGTGSKAKQSIIPPGFLGGGKGSPGHARGHLLGNQLGGTGNDSRNLVTLYQSPVNSPVMRGFETSVRNAVDAGEIVRYQSIPIYKGDNLTPIGVTLKARGIDGFSMDVTILNRK</sequence>
<name>A0A162LU72_9BACL</name>
<dbReference type="Pfam" id="PF13930">
    <property type="entry name" value="Endonuclea_NS_2"/>
    <property type="match status" value="1"/>
</dbReference>
<dbReference type="InterPro" id="IPR044929">
    <property type="entry name" value="DNA/RNA_non-sp_Endonuclease_sf"/>
</dbReference>
<dbReference type="STRING" id="494026.PGLA_22765"/>
<protein>
    <recommendedName>
        <fullName evidence="1">Type VII secretion system protein EssD-like domain-containing protein</fullName>
    </recommendedName>
</protein>
<evidence type="ECO:0000313" key="2">
    <source>
        <dbReference type="EMBL" id="OAB34383.1"/>
    </source>
</evidence>
<evidence type="ECO:0000313" key="3">
    <source>
        <dbReference type="Proteomes" id="UP000076967"/>
    </source>
</evidence>
<keyword evidence="3" id="KW-1185">Reference proteome</keyword>
<gene>
    <name evidence="2" type="ORF">PGLA_22765</name>
</gene>
<reference evidence="2 3" key="1">
    <citation type="submission" date="2016-03" db="EMBL/GenBank/DDBJ databases">
        <title>Draft genome sequence of Paenibacillus glacialis DSM 22343.</title>
        <authorList>
            <person name="Shin S.-K."/>
            <person name="Yi H."/>
        </authorList>
    </citation>
    <scope>NUCLEOTIDE SEQUENCE [LARGE SCALE GENOMIC DNA]</scope>
    <source>
        <strain evidence="2 3">DSM 22343</strain>
    </source>
</reference>
<dbReference type="RefSeq" id="WP_068537437.1">
    <property type="nucleotide sequence ID" value="NZ_LVJH01000068.1"/>
</dbReference>
<dbReference type="EMBL" id="LVJH01000068">
    <property type="protein sequence ID" value="OAB34383.1"/>
    <property type="molecule type" value="Genomic_DNA"/>
</dbReference>
<dbReference type="Gene3D" id="3.40.570.10">
    <property type="entry name" value="Extracellular Endonuclease, subunit A"/>
    <property type="match status" value="1"/>
</dbReference>
<dbReference type="Proteomes" id="UP000076967">
    <property type="component" value="Unassembled WGS sequence"/>
</dbReference>
<dbReference type="AlphaFoldDB" id="A0A162LU72"/>